<dbReference type="GO" id="GO:0005739">
    <property type="term" value="C:mitochondrion"/>
    <property type="evidence" value="ECO:0007669"/>
    <property type="project" value="TreeGrafter"/>
</dbReference>
<dbReference type="SUPFAM" id="SSF56112">
    <property type="entry name" value="Protein kinase-like (PK-like)"/>
    <property type="match status" value="1"/>
</dbReference>
<dbReference type="InterPro" id="IPR011009">
    <property type="entry name" value="Kinase-like_dom_sf"/>
</dbReference>
<dbReference type="EMBL" id="ML213529">
    <property type="protein sequence ID" value="TFK46517.1"/>
    <property type="molecule type" value="Genomic_DNA"/>
</dbReference>
<protein>
    <submittedName>
        <fullName evidence="1">Protein kinase subdomain-containing protein PKL/CAK/Fmp29</fullName>
    </submittedName>
</protein>
<accession>A0A5C3MNP4</accession>
<dbReference type="Proteomes" id="UP000305948">
    <property type="component" value="Unassembled WGS sequence"/>
</dbReference>
<proteinExistence type="predicted"/>
<dbReference type="PANTHER" id="PTHR36091">
    <property type="entry name" value="ALTERED INHERITANCE OF MITOCHONDRIA PROTEIN 9, MITOCHONDRIAL"/>
    <property type="match status" value="1"/>
</dbReference>
<keyword evidence="1" id="KW-0418">Kinase</keyword>
<evidence type="ECO:0000313" key="1">
    <source>
        <dbReference type="EMBL" id="TFK46517.1"/>
    </source>
</evidence>
<dbReference type="GO" id="GO:0016301">
    <property type="term" value="F:kinase activity"/>
    <property type="evidence" value="ECO:0007669"/>
    <property type="project" value="UniProtKB-KW"/>
</dbReference>
<sequence length="491" mass="55957">MANPHTDLFDYTSGRWMYNDALRHAERRLVFDVEELRRLAAQSVGLSPADVVDLSKLAEGRFNRTFLITSRDNFQMVARIPYPATVPKYYAVASKWPQWSSSVDLGCLFLRCTKLSDVWLELGKSDIISILRRLVQLESQMMTVPFPAGGSLYYTRDLEKATGTAAIPLKDGCFCVGPATRLPMWFGRRSQLDVDRGPYESAEAALVTPARKELAYLEKFGRPLLPFRRERREGYQYQEQSPSAHIENLKRYLLIAPSLVPEDSALGHFCIRHPDLQPSNIVVRRSSDSGWQVVSLLDWQHASILPLFLLARVPQRIQNHDDPVSQYMTPPSLPENFDELGETDTEECNKPHYAALSDHMCVLRSRLFNHASDPWEGETFELKVALIRATERWETLTGGSAPCPLVFDAGDVRETMELNEAQRKADETFHMCQNLLGLAPEGWMPIEESEAKVALCKQMKEIAVIEAMPEEERVELMGHWPWDDMDEGKHM</sequence>
<organism evidence="1 2">
    <name type="scientific">Heliocybe sulcata</name>
    <dbReference type="NCBI Taxonomy" id="5364"/>
    <lineage>
        <taxon>Eukaryota</taxon>
        <taxon>Fungi</taxon>
        <taxon>Dikarya</taxon>
        <taxon>Basidiomycota</taxon>
        <taxon>Agaricomycotina</taxon>
        <taxon>Agaricomycetes</taxon>
        <taxon>Gloeophyllales</taxon>
        <taxon>Gloeophyllaceae</taxon>
        <taxon>Heliocybe</taxon>
    </lineage>
</organism>
<dbReference type="OrthoDB" id="2831558at2759"/>
<reference evidence="1 2" key="1">
    <citation type="journal article" date="2019" name="Nat. Ecol. Evol.">
        <title>Megaphylogeny resolves global patterns of mushroom evolution.</title>
        <authorList>
            <person name="Varga T."/>
            <person name="Krizsan K."/>
            <person name="Foldi C."/>
            <person name="Dima B."/>
            <person name="Sanchez-Garcia M."/>
            <person name="Sanchez-Ramirez S."/>
            <person name="Szollosi G.J."/>
            <person name="Szarkandi J.G."/>
            <person name="Papp V."/>
            <person name="Albert L."/>
            <person name="Andreopoulos W."/>
            <person name="Angelini C."/>
            <person name="Antonin V."/>
            <person name="Barry K.W."/>
            <person name="Bougher N.L."/>
            <person name="Buchanan P."/>
            <person name="Buyck B."/>
            <person name="Bense V."/>
            <person name="Catcheside P."/>
            <person name="Chovatia M."/>
            <person name="Cooper J."/>
            <person name="Damon W."/>
            <person name="Desjardin D."/>
            <person name="Finy P."/>
            <person name="Geml J."/>
            <person name="Haridas S."/>
            <person name="Hughes K."/>
            <person name="Justo A."/>
            <person name="Karasinski D."/>
            <person name="Kautmanova I."/>
            <person name="Kiss B."/>
            <person name="Kocsube S."/>
            <person name="Kotiranta H."/>
            <person name="LaButti K.M."/>
            <person name="Lechner B.E."/>
            <person name="Liimatainen K."/>
            <person name="Lipzen A."/>
            <person name="Lukacs Z."/>
            <person name="Mihaltcheva S."/>
            <person name="Morgado L.N."/>
            <person name="Niskanen T."/>
            <person name="Noordeloos M.E."/>
            <person name="Ohm R.A."/>
            <person name="Ortiz-Santana B."/>
            <person name="Ovrebo C."/>
            <person name="Racz N."/>
            <person name="Riley R."/>
            <person name="Savchenko A."/>
            <person name="Shiryaev A."/>
            <person name="Soop K."/>
            <person name="Spirin V."/>
            <person name="Szebenyi C."/>
            <person name="Tomsovsky M."/>
            <person name="Tulloss R.E."/>
            <person name="Uehling J."/>
            <person name="Grigoriev I.V."/>
            <person name="Vagvolgyi C."/>
            <person name="Papp T."/>
            <person name="Martin F.M."/>
            <person name="Miettinen O."/>
            <person name="Hibbett D.S."/>
            <person name="Nagy L.G."/>
        </authorList>
    </citation>
    <scope>NUCLEOTIDE SEQUENCE [LARGE SCALE GENOMIC DNA]</scope>
    <source>
        <strain evidence="1 2">OMC1185</strain>
    </source>
</reference>
<keyword evidence="1" id="KW-0808">Transferase</keyword>
<evidence type="ECO:0000313" key="2">
    <source>
        <dbReference type="Proteomes" id="UP000305948"/>
    </source>
</evidence>
<dbReference type="STRING" id="5364.A0A5C3MNP4"/>
<dbReference type="InterPro" id="IPR051035">
    <property type="entry name" value="Mito_inheritance_9"/>
</dbReference>
<keyword evidence="2" id="KW-1185">Reference proteome</keyword>
<name>A0A5C3MNP4_9AGAM</name>
<dbReference type="AlphaFoldDB" id="A0A5C3MNP4"/>
<gene>
    <name evidence="1" type="ORF">OE88DRAFT_1739400</name>
</gene>
<dbReference type="PANTHER" id="PTHR36091:SF2">
    <property type="entry name" value="AMINOGLYCOSIDE PHOSPHOTRANSFERASE DOMAIN-CONTAINING PROTEIN"/>
    <property type="match status" value="1"/>
</dbReference>